<dbReference type="RefSeq" id="WP_100338350.1">
    <property type="nucleotide sequence ID" value="NZ_PGFA01000004.1"/>
</dbReference>
<dbReference type="EMBL" id="PGFA01000004">
    <property type="protein sequence ID" value="PJJ48405.1"/>
    <property type="molecule type" value="Genomic_DNA"/>
</dbReference>
<proteinExistence type="predicted"/>
<sequence>MTRWLFLLIFLFTIGAALIYAYVGGFKTPTVTVTTTKTPIFLAGQAFEGSANDERFGPLFRSVKEAQDRGQLRGELANIYYNDPAKARDTVRAFIGLVVADTVSQQLPAGYRYRTFGAGQRVVQARTTASYLVAPNKLYPAITDAVKQQQLKPKHVYLERFPEQGESEVLAVVE</sequence>
<comment type="caution">
    <text evidence="1">The sequence shown here is derived from an EMBL/GenBank/DDBJ whole genome shotgun (WGS) entry which is preliminary data.</text>
</comment>
<keyword evidence="2" id="KW-1185">Reference proteome</keyword>
<accession>A0A2M9ARS1</accession>
<evidence type="ECO:0000313" key="1">
    <source>
        <dbReference type="EMBL" id="PJJ48405.1"/>
    </source>
</evidence>
<dbReference type="OrthoDB" id="850851at2"/>
<evidence type="ECO:0000313" key="2">
    <source>
        <dbReference type="Proteomes" id="UP000228535"/>
    </source>
</evidence>
<dbReference type="AlphaFoldDB" id="A0A2M9ARS1"/>
<gene>
    <name evidence="1" type="ORF">CLV45_4108</name>
</gene>
<dbReference type="Proteomes" id="UP000228535">
    <property type="component" value="Unassembled WGS sequence"/>
</dbReference>
<organism evidence="1 2">
    <name type="scientific">Hymenobacter chitinivorans DSM 11115</name>
    <dbReference type="NCBI Taxonomy" id="1121954"/>
    <lineage>
        <taxon>Bacteria</taxon>
        <taxon>Pseudomonadati</taxon>
        <taxon>Bacteroidota</taxon>
        <taxon>Cytophagia</taxon>
        <taxon>Cytophagales</taxon>
        <taxon>Hymenobacteraceae</taxon>
        <taxon>Hymenobacter</taxon>
    </lineage>
</organism>
<evidence type="ECO:0008006" key="3">
    <source>
        <dbReference type="Google" id="ProtNLM"/>
    </source>
</evidence>
<protein>
    <recommendedName>
        <fullName evidence="3">GyrI-like small molecule binding protein</fullName>
    </recommendedName>
</protein>
<name>A0A2M9ARS1_9BACT</name>
<reference evidence="1 2" key="1">
    <citation type="submission" date="2017-11" db="EMBL/GenBank/DDBJ databases">
        <title>Genomic Encyclopedia of Archaeal and Bacterial Type Strains, Phase II (KMG-II): From Individual Species to Whole Genera.</title>
        <authorList>
            <person name="Goeker M."/>
        </authorList>
    </citation>
    <scope>NUCLEOTIDE SEQUENCE [LARGE SCALE GENOMIC DNA]</scope>
    <source>
        <strain evidence="1 2">DSM 11115</strain>
    </source>
</reference>